<keyword evidence="2 4" id="KW-0503">Monooxygenase</keyword>
<comment type="caution">
    <text evidence="4">The sequence shown here is derived from an EMBL/GenBank/DDBJ whole genome shotgun (WGS) entry which is preliminary data.</text>
</comment>
<feature type="domain" description="Luciferase-like" evidence="3">
    <location>
        <begin position="15"/>
        <end position="313"/>
    </location>
</feature>
<organism evidence="4 5">
    <name type="scientific">Luteimicrobium subarcticum</name>
    <dbReference type="NCBI Taxonomy" id="620910"/>
    <lineage>
        <taxon>Bacteria</taxon>
        <taxon>Bacillati</taxon>
        <taxon>Actinomycetota</taxon>
        <taxon>Actinomycetes</taxon>
        <taxon>Micrococcales</taxon>
        <taxon>Luteimicrobium</taxon>
    </lineage>
</organism>
<reference evidence="4 5" key="1">
    <citation type="submission" date="2017-11" db="EMBL/GenBank/DDBJ databases">
        <title>Genomic Encyclopedia of Archaeal and Bacterial Type Strains, Phase II (KMG-II): From Individual Species to Whole Genera.</title>
        <authorList>
            <person name="Goeker M."/>
        </authorList>
    </citation>
    <scope>NUCLEOTIDE SEQUENCE [LARGE SCALE GENOMIC DNA]</scope>
    <source>
        <strain evidence="4 5">DSM 22413</strain>
    </source>
</reference>
<evidence type="ECO:0000256" key="1">
    <source>
        <dbReference type="ARBA" id="ARBA00023002"/>
    </source>
</evidence>
<evidence type="ECO:0000259" key="3">
    <source>
        <dbReference type="Pfam" id="PF00296"/>
    </source>
</evidence>
<dbReference type="SUPFAM" id="SSF51679">
    <property type="entry name" value="Bacterial luciferase-like"/>
    <property type="match status" value="1"/>
</dbReference>
<dbReference type="RefSeq" id="WP_100349457.1">
    <property type="nucleotide sequence ID" value="NZ_PGTZ01000007.1"/>
</dbReference>
<keyword evidence="1" id="KW-0560">Oxidoreductase</keyword>
<protein>
    <submittedName>
        <fullName evidence="4">Alkanesulfonate monooxygenase SsuD/methylene tetrahydromethanopterin reductase-like flavin-dependent oxidoreductase (Luciferase family)</fullName>
    </submittedName>
</protein>
<dbReference type="InterPro" id="IPR050766">
    <property type="entry name" value="Bact_Lucif_Oxidored"/>
</dbReference>
<dbReference type="PANTHER" id="PTHR30137">
    <property type="entry name" value="LUCIFERASE-LIKE MONOOXYGENASE"/>
    <property type="match status" value="1"/>
</dbReference>
<gene>
    <name evidence="4" type="ORF">CLV34_1299</name>
</gene>
<evidence type="ECO:0000313" key="5">
    <source>
        <dbReference type="Proteomes" id="UP000231586"/>
    </source>
</evidence>
<evidence type="ECO:0000256" key="2">
    <source>
        <dbReference type="ARBA" id="ARBA00023033"/>
    </source>
</evidence>
<dbReference type="AlphaFoldDB" id="A0A2M8WSC9"/>
<dbReference type="PANTHER" id="PTHR30137:SF8">
    <property type="entry name" value="BLR5498 PROTEIN"/>
    <property type="match status" value="1"/>
</dbReference>
<proteinExistence type="predicted"/>
<dbReference type="InterPro" id="IPR036661">
    <property type="entry name" value="Luciferase-like_sf"/>
</dbReference>
<sequence length="370" mass="40396">MAAIFGLDLIDATPGADPEQISARLQEVVRNAVLFEDLGFDGFAVGERHHAPFVSSSPPVVLSHIAARTSRIRLLTGVTLLSVLDPVRVAEDYATLDHLSGGRLEIILGKGNGPEQAELFGIGRTEAWDTLEENYRLLRRLWSGEPVTWDPPEGLPTIRRTPLRDATVFPPPLQRRIRVWHGSATAERSVELAAEYGDPIFSANGFNPVEYYARLVRHYRSAWEARGRDPERALVGAGHGAVHVARRSQDAVEAYRPVYEALAERLRAADNHHLAGTATLYDSYEDYLERGSALVGSPQQVLDKVLRYHEAFGNSAITVGGHDPGVGGSAWRDSLELFASDVAPEVRRLLPDLPTPDESADVAAAVPVAA</sequence>
<dbReference type="Pfam" id="PF00296">
    <property type="entry name" value="Bac_luciferase"/>
    <property type="match status" value="1"/>
</dbReference>
<dbReference type="Proteomes" id="UP000231586">
    <property type="component" value="Unassembled WGS sequence"/>
</dbReference>
<dbReference type="OrthoDB" id="9776438at2"/>
<dbReference type="GO" id="GO:0004497">
    <property type="term" value="F:monooxygenase activity"/>
    <property type="evidence" value="ECO:0007669"/>
    <property type="project" value="UniProtKB-KW"/>
</dbReference>
<accession>A0A2M8WSC9</accession>
<keyword evidence="5" id="KW-1185">Reference proteome</keyword>
<name>A0A2M8WSC9_9MICO</name>
<dbReference type="Gene3D" id="3.20.20.30">
    <property type="entry name" value="Luciferase-like domain"/>
    <property type="match status" value="1"/>
</dbReference>
<dbReference type="GO" id="GO:0005829">
    <property type="term" value="C:cytosol"/>
    <property type="evidence" value="ECO:0007669"/>
    <property type="project" value="TreeGrafter"/>
</dbReference>
<dbReference type="GO" id="GO:0016705">
    <property type="term" value="F:oxidoreductase activity, acting on paired donors, with incorporation or reduction of molecular oxygen"/>
    <property type="evidence" value="ECO:0007669"/>
    <property type="project" value="InterPro"/>
</dbReference>
<dbReference type="EMBL" id="PGTZ01000007">
    <property type="protein sequence ID" value="PJI93823.1"/>
    <property type="molecule type" value="Genomic_DNA"/>
</dbReference>
<evidence type="ECO:0000313" key="4">
    <source>
        <dbReference type="EMBL" id="PJI93823.1"/>
    </source>
</evidence>
<dbReference type="InterPro" id="IPR011251">
    <property type="entry name" value="Luciferase-like_dom"/>
</dbReference>